<reference evidence="1" key="1">
    <citation type="submission" date="2018-02" db="EMBL/GenBank/DDBJ databases">
        <title>Rhizophora mucronata_Transcriptome.</title>
        <authorList>
            <person name="Meera S.P."/>
            <person name="Sreeshan A."/>
            <person name="Augustine A."/>
        </authorList>
    </citation>
    <scope>NUCLEOTIDE SEQUENCE</scope>
    <source>
        <tissue evidence="1">Leaf</tissue>
    </source>
</reference>
<organism evidence="1">
    <name type="scientific">Rhizophora mucronata</name>
    <name type="common">Asiatic mangrove</name>
    <dbReference type="NCBI Taxonomy" id="61149"/>
    <lineage>
        <taxon>Eukaryota</taxon>
        <taxon>Viridiplantae</taxon>
        <taxon>Streptophyta</taxon>
        <taxon>Embryophyta</taxon>
        <taxon>Tracheophyta</taxon>
        <taxon>Spermatophyta</taxon>
        <taxon>Magnoliopsida</taxon>
        <taxon>eudicotyledons</taxon>
        <taxon>Gunneridae</taxon>
        <taxon>Pentapetalae</taxon>
        <taxon>rosids</taxon>
        <taxon>fabids</taxon>
        <taxon>Malpighiales</taxon>
        <taxon>Rhizophoraceae</taxon>
        <taxon>Rhizophora</taxon>
    </lineage>
</organism>
<proteinExistence type="predicted"/>
<sequence length="42" mass="4710">MRGSLSLNVASTLNSNCHKLSYLDYLLTVTWNSEALFSILSF</sequence>
<name>A0A2P2Q0S1_RHIMU</name>
<dbReference type="EMBL" id="GGEC01080071">
    <property type="protein sequence ID" value="MBX60555.1"/>
    <property type="molecule type" value="Transcribed_RNA"/>
</dbReference>
<accession>A0A2P2Q0S1</accession>
<evidence type="ECO:0000313" key="1">
    <source>
        <dbReference type="EMBL" id="MBX60555.1"/>
    </source>
</evidence>
<protein>
    <submittedName>
        <fullName evidence="1">Uncharacterized protein</fullName>
    </submittedName>
</protein>
<dbReference type="AlphaFoldDB" id="A0A2P2Q0S1"/>